<proteinExistence type="predicted"/>
<name>A0ACB0EC87_RANTA</name>
<evidence type="ECO:0000313" key="2">
    <source>
        <dbReference type="Proteomes" id="UP001162501"/>
    </source>
</evidence>
<sequence length="284" mass="32273">MASLPSQASTSTSSPTNSRCLIRSSSYMTFFLYPNQGSQTRHPCSSKKVRKVSIHKLWVYLFKDISIQNNLGLPGPIEGSHKIAFHKICVFAFFYNPNTCVINHLRQLPRCYIVTASVFIHPTTHVRIHAKIKSSDLYLSFIDTIWYLNRFSGKLEQIELRNSFEDRQGRRHCSREAAIRQTLERERRQYQAHGLDSSSLACPKAKPSFSPKTGSFCAVRVSVRDITTRPPSCRHFRPHVQLISRTHLASEDLRCRSAARARAARISALPSRWPPQAALCSVST</sequence>
<dbReference type="EMBL" id="OX596102">
    <property type="protein sequence ID" value="CAI9697989.1"/>
    <property type="molecule type" value="Genomic_DNA"/>
</dbReference>
<accession>A0ACB0EC87</accession>
<gene>
    <name evidence="1" type="ORF">MRATA1EN3_LOCUS9202</name>
</gene>
<evidence type="ECO:0000313" key="1">
    <source>
        <dbReference type="EMBL" id="CAI9697989.1"/>
    </source>
</evidence>
<dbReference type="Proteomes" id="UP001162501">
    <property type="component" value="Chromosome 18"/>
</dbReference>
<protein>
    <submittedName>
        <fullName evidence="1">Uncharacterized protein</fullName>
    </submittedName>
</protein>
<organism evidence="1 2">
    <name type="scientific">Rangifer tarandus platyrhynchus</name>
    <name type="common">Svalbard reindeer</name>
    <dbReference type="NCBI Taxonomy" id="3082113"/>
    <lineage>
        <taxon>Eukaryota</taxon>
        <taxon>Metazoa</taxon>
        <taxon>Chordata</taxon>
        <taxon>Craniata</taxon>
        <taxon>Vertebrata</taxon>
        <taxon>Euteleostomi</taxon>
        <taxon>Mammalia</taxon>
        <taxon>Eutheria</taxon>
        <taxon>Laurasiatheria</taxon>
        <taxon>Artiodactyla</taxon>
        <taxon>Ruminantia</taxon>
        <taxon>Pecora</taxon>
        <taxon>Cervidae</taxon>
        <taxon>Odocoileinae</taxon>
        <taxon>Rangifer</taxon>
    </lineage>
</organism>
<reference evidence="1" key="1">
    <citation type="submission" date="2023-05" db="EMBL/GenBank/DDBJ databases">
        <authorList>
            <consortium name="ELIXIR-Norway"/>
        </authorList>
    </citation>
    <scope>NUCLEOTIDE SEQUENCE</scope>
</reference>